<evidence type="ECO:0000259" key="4">
    <source>
        <dbReference type="PROSITE" id="PS50887"/>
    </source>
</evidence>
<name>Q1JYD2_DESA6</name>
<dbReference type="GO" id="GO:0052621">
    <property type="term" value="F:diguanylate cyclase activity"/>
    <property type="evidence" value="ECO:0007669"/>
    <property type="project" value="UniProtKB-EC"/>
</dbReference>
<dbReference type="InterPro" id="IPR050469">
    <property type="entry name" value="Diguanylate_Cyclase"/>
</dbReference>
<dbReference type="PROSITE" id="PS51833">
    <property type="entry name" value="HDOD"/>
    <property type="match status" value="1"/>
</dbReference>
<sequence length="505" mass="57465">MSAIDQLLSHDQCNRLPTPPVIAMRILDEVHKEEPSFRRLAAVITADPALTTRVLRIANSAIYAPVARINNLESALTRLGITTVTNIALSFILVGHFNCNENKGFNFTYFWKRAVTSAVSANLIAQKICKANDNIFITALLQDIGVLIAYLCLDDYKTIFDPEQRRQHTLKAVEQESFGFAHSQLGSEILEHWGVPEAIYQPIRYHHLSDNIPEPYDCPAHVINLADKISAVFHGRPVPEKLKVFRKILETRYHLSELSITKLIEEISEQSMQILSFFEIPSDKMKSAAEILQDANEQLSKLNLTNSQLLDQYRQEKEAAVLERQELATVNTELSRLAFEDSLTGLYNLRYFHDYFDRELQRSARYGTVFTLLMFDIDDFKAINDSHGHQAGDQVLIEIANLSRNMLRNTDVMVRYGGEEFAALLPETSLPQAHEIANRLRQEIEKLTVVWNNKKLQVTVSMGLAFYDPEQGTKNKNELIDIADKGLYQSKKAGKNRISMPQQDN</sequence>
<keyword evidence="3" id="KW-0175">Coiled coil</keyword>
<dbReference type="NCBIfam" id="TIGR00254">
    <property type="entry name" value="GGDEF"/>
    <property type="match status" value="1"/>
</dbReference>
<accession>Q1JYD2</accession>
<dbReference type="Pfam" id="PF08668">
    <property type="entry name" value="HDOD"/>
    <property type="match status" value="1"/>
</dbReference>
<evidence type="ECO:0000313" key="7">
    <source>
        <dbReference type="Proteomes" id="UP000005695"/>
    </source>
</evidence>
<dbReference type="Proteomes" id="UP000005695">
    <property type="component" value="Unassembled WGS sequence"/>
</dbReference>
<dbReference type="InterPro" id="IPR043128">
    <property type="entry name" value="Rev_trsase/Diguanyl_cyclase"/>
</dbReference>
<dbReference type="FunFam" id="3.30.70.270:FF:000001">
    <property type="entry name" value="Diguanylate cyclase domain protein"/>
    <property type="match status" value="1"/>
</dbReference>
<reference evidence="6" key="1">
    <citation type="submission" date="2006-05" db="EMBL/GenBank/DDBJ databases">
        <title>Annotation of the draft genome assembly of Desulfuromonas acetoxidans DSM 684.</title>
        <authorList>
            <consortium name="US DOE Joint Genome Institute (JGI-ORNL)"/>
            <person name="Larimer F."/>
            <person name="Land M."/>
            <person name="Hauser L."/>
        </authorList>
    </citation>
    <scope>NUCLEOTIDE SEQUENCE [LARGE SCALE GENOMIC DNA]</scope>
    <source>
        <strain evidence="6">DSM 684</strain>
    </source>
</reference>
<feature type="domain" description="GGDEF" evidence="4">
    <location>
        <begin position="368"/>
        <end position="503"/>
    </location>
</feature>
<gene>
    <name evidence="6" type="ORF">Dace_1243</name>
</gene>
<dbReference type="PROSITE" id="PS50887">
    <property type="entry name" value="GGDEF"/>
    <property type="match status" value="1"/>
</dbReference>
<dbReference type="InterPro" id="IPR029787">
    <property type="entry name" value="Nucleotide_cyclase"/>
</dbReference>
<organism evidence="6 7">
    <name type="scientific">Desulfuromonas acetoxidans (strain DSM 684 / 11070)</name>
    <dbReference type="NCBI Taxonomy" id="281689"/>
    <lineage>
        <taxon>Bacteria</taxon>
        <taxon>Pseudomonadati</taxon>
        <taxon>Thermodesulfobacteriota</taxon>
        <taxon>Desulfuromonadia</taxon>
        <taxon>Desulfuromonadales</taxon>
        <taxon>Desulfuromonadaceae</taxon>
        <taxon>Desulfuromonas</taxon>
    </lineage>
</organism>
<dbReference type="OrthoDB" id="9813903at2"/>
<dbReference type="InterPro" id="IPR013976">
    <property type="entry name" value="HDOD"/>
</dbReference>
<comment type="caution">
    <text evidence="6">The sequence shown here is derived from an EMBL/GenBank/DDBJ whole genome shotgun (WGS) entry which is preliminary data.</text>
</comment>
<dbReference type="SUPFAM" id="SSF109604">
    <property type="entry name" value="HD-domain/PDEase-like"/>
    <property type="match status" value="1"/>
</dbReference>
<feature type="domain" description="HDOD" evidence="5">
    <location>
        <begin position="16"/>
        <end position="209"/>
    </location>
</feature>
<dbReference type="Pfam" id="PF00990">
    <property type="entry name" value="GGDEF"/>
    <property type="match status" value="1"/>
</dbReference>
<dbReference type="CDD" id="cd01949">
    <property type="entry name" value="GGDEF"/>
    <property type="match status" value="1"/>
</dbReference>
<reference evidence="6" key="2">
    <citation type="submission" date="2006-05" db="EMBL/GenBank/DDBJ databases">
        <title>Sequencing of the draft genome and assembly of Desulfuromonas acetoxidans DSM 684.</title>
        <authorList>
            <consortium name="US DOE Joint Genome Institute (JGI-PGF)"/>
            <person name="Copeland A."/>
            <person name="Lucas S."/>
            <person name="Lapidus A."/>
            <person name="Barry K."/>
            <person name="Detter J.C."/>
            <person name="Glavina del Rio T."/>
            <person name="Hammon N."/>
            <person name="Israni S."/>
            <person name="Dalin E."/>
            <person name="Tice H."/>
            <person name="Bruce D."/>
            <person name="Pitluck S."/>
            <person name="Richardson P."/>
        </authorList>
    </citation>
    <scope>NUCLEOTIDE SEQUENCE [LARGE SCALE GENOMIC DNA]</scope>
    <source>
        <strain evidence="6">DSM 684</strain>
    </source>
</reference>
<comment type="catalytic activity">
    <reaction evidence="2">
        <text>2 GTP = 3',3'-c-di-GMP + 2 diphosphate</text>
        <dbReference type="Rhea" id="RHEA:24898"/>
        <dbReference type="ChEBI" id="CHEBI:33019"/>
        <dbReference type="ChEBI" id="CHEBI:37565"/>
        <dbReference type="ChEBI" id="CHEBI:58805"/>
        <dbReference type="EC" id="2.7.7.65"/>
    </reaction>
</comment>
<protein>
    <recommendedName>
        <fullName evidence="1">diguanylate cyclase</fullName>
        <ecNumber evidence="1">2.7.7.65</ecNumber>
    </recommendedName>
</protein>
<dbReference type="EMBL" id="AAEW02000012">
    <property type="protein sequence ID" value="EAT15274.1"/>
    <property type="molecule type" value="Genomic_DNA"/>
</dbReference>
<evidence type="ECO:0000256" key="2">
    <source>
        <dbReference type="ARBA" id="ARBA00034247"/>
    </source>
</evidence>
<dbReference type="Gene3D" id="3.30.70.270">
    <property type="match status" value="1"/>
</dbReference>
<dbReference type="PANTHER" id="PTHR45138:SF9">
    <property type="entry name" value="DIGUANYLATE CYCLASE DGCM-RELATED"/>
    <property type="match status" value="1"/>
</dbReference>
<evidence type="ECO:0000313" key="6">
    <source>
        <dbReference type="EMBL" id="EAT15274.1"/>
    </source>
</evidence>
<dbReference type="InterPro" id="IPR000160">
    <property type="entry name" value="GGDEF_dom"/>
</dbReference>
<dbReference type="AlphaFoldDB" id="Q1JYD2"/>
<dbReference type="PANTHER" id="PTHR45138">
    <property type="entry name" value="REGULATORY COMPONENTS OF SENSORY TRANSDUCTION SYSTEM"/>
    <property type="match status" value="1"/>
</dbReference>
<dbReference type="Gene3D" id="1.10.3210.10">
    <property type="entry name" value="Hypothetical protein af1432"/>
    <property type="match status" value="1"/>
</dbReference>
<evidence type="ECO:0000256" key="1">
    <source>
        <dbReference type="ARBA" id="ARBA00012528"/>
    </source>
</evidence>
<dbReference type="RefSeq" id="WP_006001228.1">
    <property type="nucleotide sequence ID" value="NZ_AAEW02000012.1"/>
</dbReference>
<evidence type="ECO:0000259" key="5">
    <source>
        <dbReference type="PROSITE" id="PS51833"/>
    </source>
</evidence>
<dbReference type="EC" id="2.7.7.65" evidence="1"/>
<keyword evidence="7" id="KW-1185">Reference proteome</keyword>
<proteinExistence type="predicted"/>
<dbReference type="SUPFAM" id="SSF55073">
    <property type="entry name" value="Nucleotide cyclase"/>
    <property type="match status" value="1"/>
</dbReference>
<evidence type="ECO:0000256" key="3">
    <source>
        <dbReference type="SAM" id="Coils"/>
    </source>
</evidence>
<dbReference type="SMART" id="SM00267">
    <property type="entry name" value="GGDEF"/>
    <property type="match status" value="1"/>
</dbReference>
<feature type="coiled-coil region" evidence="3">
    <location>
        <begin position="285"/>
        <end position="330"/>
    </location>
</feature>